<dbReference type="AlphaFoldDB" id="A0A5B1BRN4"/>
<dbReference type="OrthoDB" id="5124265at2"/>
<comment type="caution">
    <text evidence="1">The sequence shown here is derived from an EMBL/GenBank/DDBJ whole genome shotgun (WGS) entry which is preliminary data.</text>
</comment>
<sequence length="379" mass="39344">MKLVAESGLWAIGATGPVHAAPPLIAVLEVSGAVLSWIIDDPPEDAATRITFTDVSRADWLWRVVGEDGHVALAAAAAEPTVGELELPGVDIVPGSTASLRRLAVGHWLRRWWPTSLRDGIAGLDRALLDIEVALLTVGAQGFFTDETLDSDVAELLASHAGALASHVGTDDARIVALVRAGARLADELGMDSTEWETLSAAVGDSALTSAMPSGRRDDYALAASGVSSPRGVASIGRGVASINWGAVPPAIFDAAEDTVEWSIERAGPAIAAVVRAAVIGPGPATDVPVRVSSGAVSGAGALDAGGRATVALVDAQQRAMTESAAWSHTWPATSVVVGADIAESRLLRERVRRWVRARLYQPPEDAFLVEVLASESAY</sequence>
<dbReference type="RefSeq" id="WP_149654290.1">
    <property type="nucleotide sequence ID" value="NZ_VTZN01000068.1"/>
</dbReference>
<accession>A0A5B1BRN4</accession>
<organism evidence="1 2">
    <name type="scientific">Mycobacterium simiae</name>
    <name type="common">Mycobacterium habana</name>
    <dbReference type="NCBI Taxonomy" id="1784"/>
    <lineage>
        <taxon>Bacteria</taxon>
        <taxon>Bacillati</taxon>
        <taxon>Actinomycetota</taxon>
        <taxon>Actinomycetes</taxon>
        <taxon>Mycobacteriales</taxon>
        <taxon>Mycobacteriaceae</taxon>
        <taxon>Mycobacterium</taxon>
        <taxon>Mycobacterium simiae complex</taxon>
    </lineage>
</organism>
<keyword evidence="2" id="KW-1185">Reference proteome</keyword>
<reference evidence="1 2" key="1">
    <citation type="submission" date="2019-09" db="EMBL/GenBank/DDBJ databases">
        <title>Report of infection by Mycobacterium simiae a patient suffering from pulmonary tuberculosis.</title>
        <authorList>
            <person name="Mohanty P.S."/>
            <person name="Bansal A.K."/>
            <person name="Singh H."/>
            <person name="Sharma S."/>
            <person name="Patil S.A."/>
            <person name="Upadhaya P."/>
            <person name="Singh P.K."/>
            <person name="Kumar D."/>
            <person name="Kumar S."/>
            <person name="Singh R.K."/>
            <person name="Chaudhary B."/>
        </authorList>
    </citation>
    <scope>NUCLEOTIDE SEQUENCE [LARGE SCALE GENOMIC DNA]</scope>
    <source>
        <strain evidence="1 2">JAL-560-SIM</strain>
    </source>
</reference>
<dbReference type="EMBL" id="VTZN01000068">
    <property type="protein sequence ID" value="KAA1249894.1"/>
    <property type="molecule type" value="Genomic_DNA"/>
</dbReference>
<evidence type="ECO:0000313" key="2">
    <source>
        <dbReference type="Proteomes" id="UP000324701"/>
    </source>
</evidence>
<name>A0A5B1BRN4_MYCSI</name>
<evidence type="ECO:0000313" key="1">
    <source>
        <dbReference type="EMBL" id="KAA1249894.1"/>
    </source>
</evidence>
<proteinExistence type="predicted"/>
<dbReference type="Proteomes" id="UP000324701">
    <property type="component" value="Unassembled WGS sequence"/>
</dbReference>
<gene>
    <name evidence="1" type="ORF">F0Q45_12710</name>
</gene>
<protein>
    <submittedName>
        <fullName evidence="1">Uncharacterized protein</fullName>
    </submittedName>
</protein>